<name>A0A7H9EAL9_9LACO</name>
<dbReference type="AlphaFoldDB" id="A0A7H9EAL9"/>
<evidence type="ECO:0000313" key="2">
    <source>
        <dbReference type="Proteomes" id="UP000510660"/>
    </source>
</evidence>
<dbReference type="SUPFAM" id="SSF142795">
    <property type="entry name" value="CAC2185-like"/>
    <property type="match status" value="1"/>
</dbReference>
<dbReference type="Proteomes" id="UP000510660">
    <property type="component" value="Chromosome"/>
</dbReference>
<organism evidence="1 2">
    <name type="scientific">Lactobacillus crispatus</name>
    <dbReference type="NCBI Taxonomy" id="47770"/>
    <lineage>
        <taxon>Bacteria</taxon>
        <taxon>Bacillati</taxon>
        <taxon>Bacillota</taxon>
        <taxon>Bacilli</taxon>
        <taxon>Lactobacillales</taxon>
        <taxon>Lactobacillaceae</taxon>
        <taxon>Lactobacillus</taxon>
    </lineage>
</organism>
<dbReference type="EMBL" id="CP047415">
    <property type="protein sequence ID" value="QLL74728.1"/>
    <property type="molecule type" value="Genomic_DNA"/>
</dbReference>
<evidence type="ECO:0000313" key="1">
    <source>
        <dbReference type="EMBL" id="QLL74728.1"/>
    </source>
</evidence>
<dbReference type="InterPro" id="IPR037226">
    <property type="entry name" value="CAC2185-like_sf"/>
</dbReference>
<dbReference type="InterPro" id="IPR015037">
    <property type="entry name" value="DUF1919"/>
</dbReference>
<protein>
    <submittedName>
        <fullName evidence="1">DUF1919 domain-containing protein</fullName>
    </submittedName>
</protein>
<sequence length="215" mass="25754">MTIEGIRLKVLESRRKFFAKYRQKKLNKQKFTIISNNCWGGEVYESYNLIKQSPTVGLFFWASDYIKFISNLQQYLNQPLKFIDPKESNYYDKLKLTRGYGTYPVARLDDIEIFFMHYSSKKQVLDKWNRRIKRINWDHILYKFNDQNGCTEEDIKDFANLPLKNKICFTVNDEFSRFPNVVKINAPKNHKFIRASYEPFGKSKYININHLINSL</sequence>
<reference evidence="1 2" key="1">
    <citation type="submission" date="2020-01" db="EMBL/GenBank/DDBJ databases">
        <title>Complete and circular genome sequences of six lactobacillus isolates from horses.</title>
        <authorList>
            <person name="Hassan H.M."/>
        </authorList>
    </citation>
    <scope>NUCLEOTIDE SEQUENCE [LARGE SCALE GENOMIC DNA]</scope>
    <source>
        <strain evidence="1 2">1D</strain>
    </source>
</reference>
<dbReference type="RefSeq" id="WP_180861010.1">
    <property type="nucleotide sequence ID" value="NZ_CP047415.1"/>
</dbReference>
<proteinExistence type="predicted"/>
<gene>
    <name evidence="1" type="ORF">GTO85_10505</name>
</gene>
<dbReference type="Pfam" id="PF08942">
    <property type="entry name" value="DUF1919"/>
    <property type="match status" value="1"/>
</dbReference>
<accession>A0A7H9EAL9</accession>